<accession>A0A1I6UI56</accession>
<dbReference type="InterPro" id="IPR010342">
    <property type="entry name" value="DUF938"/>
</dbReference>
<name>A0A1I6UI56_9RHOB</name>
<gene>
    <name evidence="1" type="ORF">SAMN04488040_2740</name>
</gene>
<sequence length="216" mass="22814">MTPKLPPSASVALPAGDAKLHAPAADRNRAALVELLGNHAPRHGQALEIASGTGQHISAFATAFPDLHWQPTEPDAARRASIDAYTAQSLAKNVAPAVPLDATQAGWHAQFAAQNLIFLSNLLHLIPTDAAQRLIVGAALATAPGGCFILYGPFRRTGQLTSEGDATFDRELREADPSIGYKDTTDVTTWLSNAGLSPINQVEMPANNLAFIARKP</sequence>
<dbReference type="AlphaFoldDB" id="A0A1I6UI56"/>
<dbReference type="EMBL" id="FPAJ01000004">
    <property type="protein sequence ID" value="SFT00977.1"/>
    <property type="molecule type" value="Genomic_DNA"/>
</dbReference>
<reference evidence="2" key="1">
    <citation type="submission" date="2016-10" db="EMBL/GenBank/DDBJ databases">
        <authorList>
            <person name="Varghese N."/>
            <person name="Submissions S."/>
        </authorList>
    </citation>
    <scope>NUCLEOTIDE SEQUENCE [LARGE SCALE GENOMIC DNA]</scope>
    <source>
        <strain evidence="2">DSM 23422</strain>
    </source>
</reference>
<dbReference type="InterPro" id="IPR029063">
    <property type="entry name" value="SAM-dependent_MTases_sf"/>
</dbReference>
<evidence type="ECO:0008006" key="3">
    <source>
        <dbReference type="Google" id="ProtNLM"/>
    </source>
</evidence>
<organism evidence="1 2">
    <name type="scientific">Sulfitobacter marinus</name>
    <dbReference type="NCBI Taxonomy" id="394264"/>
    <lineage>
        <taxon>Bacteria</taxon>
        <taxon>Pseudomonadati</taxon>
        <taxon>Pseudomonadota</taxon>
        <taxon>Alphaproteobacteria</taxon>
        <taxon>Rhodobacterales</taxon>
        <taxon>Roseobacteraceae</taxon>
        <taxon>Sulfitobacter</taxon>
    </lineage>
</organism>
<dbReference type="OrthoDB" id="5525831at2"/>
<dbReference type="PANTHER" id="PTHR20974">
    <property type="entry name" value="UPF0585 PROTEIN CG18661"/>
    <property type="match status" value="1"/>
</dbReference>
<evidence type="ECO:0000313" key="2">
    <source>
        <dbReference type="Proteomes" id="UP000199239"/>
    </source>
</evidence>
<dbReference type="STRING" id="394264.SAMN04488040_2740"/>
<dbReference type="PANTHER" id="PTHR20974:SF0">
    <property type="entry name" value="UPF0585 PROTEIN CG18661"/>
    <property type="match status" value="1"/>
</dbReference>
<dbReference type="RefSeq" id="WP_093916907.1">
    <property type="nucleotide sequence ID" value="NZ_FPAJ01000004.1"/>
</dbReference>
<dbReference type="SUPFAM" id="SSF53335">
    <property type="entry name" value="S-adenosyl-L-methionine-dependent methyltransferases"/>
    <property type="match status" value="1"/>
</dbReference>
<dbReference type="Pfam" id="PF06080">
    <property type="entry name" value="DUF938"/>
    <property type="match status" value="1"/>
</dbReference>
<protein>
    <recommendedName>
        <fullName evidence="3">Methyltransferase domain-containing protein</fullName>
    </recommendedName>
</protein>
<keyword evidence="2" id="KW-1185">Reference proteome</keyword>
<dbReference type="Proteomes" id="UP000199239">
    <property type="component" value="Unassembled WGS sequence"/>
</dbReference>
<proteinExistence type="predicted"/>
<evidence type="ECO:0000313" key="1">
    <source>
        <dbReference type="EMBL" id="SFT00977.1"/>
    </source>
</evidence>
<dbReference type="Gene3D" id="3.40.50.150">
    <property type="entry name" value="Vaccinia Virus protein VP39"/>
    <property type="match status" value="1"/>
</dbReference>